<dbReference type="EMBL" id="AFUN01000032">
    <property type="protein sequence ID" value="EGR97099.1"/>
    <property type="molecule type" value="Genomic_DNA"/>
</dbReference>
<dbReference type="InterPro" id="IPR002942">
    <property type="entry name" value="S4_RNA-bd"/>
</dbReference>
<dbReference type="Proteomes" id="UP000007832">
    <property type="component" value="Unassembled WGS sequence"/>
</dbReference>
<dbReference type="STRING" id="1574624.GCA_001642025_00066"/>
<evidence type="ECO:0000256" key="1">
    <source>
        <dbReference type="PROSITE-ProRule" id="PRU00182"/>
    </source>
</evidence>
<accession>F9NVG2</accession>
<dbReference type="PROSITE" id="PS50889">
    <property type="entry name" value="S4"/>
    <property type="match status" value="1"/>
</dbReference>
<gene>
    <name evidence="3" type="ORF">HMPREF1162_0789</name>
</gene>
<evidence type="ECO:0000313" key="3">
    <source>
        <dbReference type="EMBL" id="EGR97099.1"/>
    </source>
</evidence>
<evidence type="ECO:0000313" key="4">
    <source>
        <dbReference type="Proteomes" id="UP000007832"/>
    </source>
</evidence>
<sequence length="76" mass="8426">MHDNQMIRLGQYLKFANLAENGGQARELIASGMVSVNGEVETRRGRQLHPGDEVKVTTGEQTVTETVDLTEPDISW</sequence>
<dbReference type="Pfam" id="PF13275">
    <property type="entry name" value="S4_2"/>
    <property type="match status" value="1"/>
</dbReference>
<proteinExistence type="predicted"/>
<keyword evidence="1" id="KW-0694">RNA-binding</keyword>
<dbReference type="Gene3D" id="3.10.290.10">
    <property type="entry name" value="RNA-binding S4 domain"/>
    <property type="match status" value="1"/>
</dbReference>
<dbReference type="PATRIC" id="fig|1051006.4.peg.1173"/>
<dbReference type="eggNOG" id="COG2501">
    <property type="taxonomic scope" value="Bacteria"/>
</dbReference>
<feature type="domain" description="RNA-binding S4" evidence="2">
    <location>
        <begin position="7"/>
        <end position="70"/>
    </location>
</feature>
<dbReference type="GO" id="GO:0003723">
    <property type="term" value="F:RNA binding"/>
    <property type="evidence" value="ECO:0007669"/>
    <property type="project" value="UniProtKB-KW"/>
</dbReference>
<dbReference type="InterPro" id="IPR036986">
    <property type="entry name" value="S4_RNA-bd_sf"/>
</dbReference>
<protein>
    <submittedName>
        <fullName evidence="3">S4 domain protein</fullName>
    </submittedName>
</protein>
<dbReference type="AlphaFoldDB" id="F9NVG2"/>
<evidence type="ECO:0000259" key="2">
    <source>
        <dbReference type="SMART" id="SM00363"/>
    </source>
</evidence>
<reference evidence="3 4" key="1">
    <citation type="submission" date="2011-07" db="EMBL/GenBank/DDBJ databases">
        <title>Genome Sequence of Propionibacterium acnes SK182B-JCVI.</title>
        <authorList>
            <person name="Durkin A.S."/>
            <person name="Madupu R."/>
            <person name="Hostetler J."/>
            <person name="Radune D."/>
            <person name="Torralba M."/>
            <person name="Methe B."/>
            <person name="Sutton G."/>
            <person name="Strausberg R.L."/>
            <person name="Nelson K.E."/>
        </authorList>
    </citation>
    <scope>NUCLEOTIDE SEQUENCE [LARGE SCALE GENOMIC DNA]</scope>
    <source>
        <strain evidence="3 4">SK182B-JCVI</strain>
    </source>
</reference>
<organism evidence="3 4">
    <name type="scientific">[Propionibacterium] namnetense SK182B-JCVI</name>
    <dbReference type="NCBI Taxonomy" id="1051006"/>
    <lineage>
        <taxon>Bacteria</taxon>
        <taxon>Bacillati</taxon>
        <taxon>Actinomycetota</taxon>
        <taxon>Actinomycetes</taxon>
        <taxon>Propionibacteriales</taxon>
        <taxon>Propionibacteriaceae</taxon>
        <taxon>Cutibacterium</taxon>
    </lineage>
</organism>
<dbReference type="CDD" id="cd00165">
    <property type="entry name" value="S4"/>
    <property type="match status" value="1"/>
</dbReference>
<comment type="caution">
    <text evidence="3">The sequence shown here is derived from an EMBL/GenBank/DDBJ whole genome shotgun (WGS) entry which is preliminary data.</text>
</comment>
<dbReference type="SUPFAM" id="SSF55174">
    <property type="entry name" value="Alpha-L RNA-binding motif"/>
    <property type="match status" value="1"/>
</dbReference>
<dbReference type="SMART" id="SM00363">
    <property type="entry name" value="S4"/>
    <property type="match status" value="1"/>
</dbReference>
<name>F9NVG2_9ACTN</name>